<feature type="transmembrane region" description="Helical" evidence="1">
    <location>
        <begin position="349"/>
        <end position="367"/>
    </location>
</feature>
<evidence type="ECO:0000313" key="2">
    <source>
        <dbReference type="EMBL" id="AZS41027.1"/>
    </source>
</evidence>
<keyword evidence="1" id="KW-0472">Membrane</keyword>
<feature type="transmembrane region" description="Helical" evidence="1">
    <location>
        <begin position="107"/>
        <end position="124"/>
    </location>
</feature>
<feature type="transmembrane region" description="Helical" evidence="1">
    <location>
        <begin position="320"/>
        <end position="342"/>
    </location>
</feature>
<proteinExistence type="predicted"/>
<dbReference type="EMBL" id="CP031422">
    <property type="protein sequence ID" value="AZS41027.1"/>
    <property type="molecule type" value="Genomic_DNA"/>
</dbReference>
<feature type="transmembrane region" description="Helical" evidence="1">
    <location>
        <begin position="179"/>
        <end position="197"/>
    </location>
</feature>
<feature type="transmembrane region" description="Helical" evidence="1">
    <location>
        <begin position="60"/>
        <end position="79"/>
    </location>
</feature>
<evidence type="ECO:0000256" key="1">
    <source>
        <dbReference type="SAM" id="Phobius"/>
    </source>
</evidence>
<reference evidence="2 4" key="1">
    <citation type="submission" date="2018-08" db="EMBL/GenBank/DDBJ databases">
        <title>Microbacterium oxydans strain HG3.</title>
        <authorList>
            <person name="ORTET P."/>
        </authorList>
    </citation>
    <scope>NUCLEOTIDE SEQUENCE [LARGE SCALE GENOMIC DNA]</scope>
    <source>
        <strain evidence="2 4">HG3</strain>
    </source>
</reference>
<sequence>MVVLQQAGQIGRGRNPLTGLRTNFWYDQLGYLAISADVANGHLDSTEPVSMTGVSHYPRFYYSIVGAVARVFGLPTVTAWNLTSFVLQIMAVTAIGIVAAVLAKRWWVALLAPLPFFTGTFAYMQQADSWYTVLQAHAVLWGPYGALFSNNGETAGLCVGLIAVSALIWAWSGQRRTRTRVIVTLVAAGLVGMLSSFQTYSFLTFTYLLAYGAAIAAIVFVRERRKTTIVTAVLLVAVVFVAGPLIADRIGQLPTLMFGLIPAFPGLVSAIVRTRGLVALAGTVAVLTAAPQVLFTLGGMVSGDPFLTYRVASNHQLGIVSWQALVSAAPVLIPLVLVLVLAFRLQDRLTITLASTVLFVLPFLSVNDVWGANAEPYRFWIEGLLVGGVFALFGFARLSAQLTRVRAEGTDRAKNAPEKTILVAAVAVSIAIWGVSVPDWINSVRDGTMQASWNPSTERESAITAMAREGSLDASTGLLVTERCVDNRTAKVTSGSPFAYYHLGMAWPADKDAIDDIISARDAGTLDFEAMKSSDTRFVLTDSNCATDWESVYADRLERVSTADYGLSDGEVILDGTQGDGRITLWRVAD</sequence>
<evidence type="ECO:0000313" key="3">
    <source>
        <dbReference type="EMBL" id="AZS41057.1"/>
    </source>
</evidence>
<feature type="transmembrane region" description="Helical" evidence="1">
    <location>
        <begin position="228"/>
        <end position="247"/>
    </location>
</feature>
<protein>
    <recommendedName>
        <fullName evidence="5">Glycosyltransferase RgtA/B/C/D-like domain-containing protein</fullName>
    </recommendedName>
</protein>
<name>A0A3Q9J5Q7_9MICO</name>
<gene>
    <name evidence="2" type="ORF">CVS54_02372</name>
    <name evidence="3" type="ORF">CVS54_02402</name>
</gene>
<feature type="transmembrane region" description="Helical" evidence="1">
    <location>
        <begin position="379"/>
        <end position="400"/>
    </location>
</feature>
<feature type="transmembrane region" description="Helical" evidence="1">
    <location>
        <begin position="85"/>
        <end position="102"/>
    </location>
</feature>
<feature type="transmembrane region" description="Helical" evidence="1">
    <location>
        <begin position="154"/>
        <end position="172"/>
    </location>
</feature>
<keyword evidence="1" id="KW-1133">Transmembrane helix</keyword>
<evidence type="ECO:0008006" key="5">
    <source>
        <dbReference type="Google" id="ProtNLM"/>
    </source>
</evidence>
<organism evidence="2 4">
    <name type="scientific">Microbacterium oxydans</name>
    <dbReference type="NCBI Taxonomy" id="82380"/>
    <lineage>
        <taxon>Bacteria</taxon>
        <taxon>Bacillati</taxon>
        <taxon>Actinomycetota</taxon>
        <taxon>Actinomycetes</taxon>
        <taxon>Micrococcales</taxon>
        <taxon>Microbacteriaceae</taxon>
        <taxon>Microbacterium</taxon>
    </lineage>
</organism>
<dbReference type="KEGG" id="moy:CVS54_02402"/>
<keyword evidence="1" id="KW-0812">Transmembrane</keyword>
<dbReference type="KEGG" id="moy:CVS54_02372"/>
<accession>A0A3Q9J5Q7</accession>
<dbReference type="Proteomes" id="UP000274841">
    <property type="component" value="Chromosome"/>
</dbReference>
<feature type="transmembrane region" description="Helical" evidence="1">
    <location>
        <begin position="277"/>
        <end position="300"/>
    </location>
</feature>
<dbReference type="AlphaFoldDB" id="A0A3Q9J5Q7"/>
<dbReference type="EMBL" id="CP031422">
    <property type="protein sequence ID" value="AZS41057.1"/>
    <property type="molecule type" value="Genomic_DNA"/>
</dbReference>
<feature type="transmembrane region" description="Helical" evidence="1">
    <location>
        <begin position="421"/>
        <end position="441"/>
    </location>
</feature>
<evidence type="ECO:0000313" key="4">
    <source>
        <dbReference type="Proteomes" id="UP000274841"/>
    </source>
</evidence>
<feature type="transmembrane region" description="Helical" evidence="1">
    <location>
        <begin position="253"/>
        <end position="272"/>
    </location>
</feature>
<feature type="transmembrane region" description="Helical" evidence="1">
    <location>
        <begin position="203"/>
        <end position="221"/>
    </location>
</feature>